<dbReference type="Pfam" id="PF06985">
    <property type="entry name" value="HET"/>
    <property type="match status" value="1"/>
</dbReference>
<evidence type="ECO:0000313" key="3">
    <source>
        <dbReference type="Proteomes" id="UP000253153"/>
    </source>
</evidence>
<dbReference type="RefSeq" id="XP_031016510.1">
    <property type="nucleotide sequence ID" value="XM_031159439.1"/>
</dbReference>
<evidence type="ECO:0000259" key="1">
    <source>
        <dbReference type="Pfam" id="PF06985"/>
    </source>
</evidence>
<evidence type="ECO:0000313" key="2">
    <source>
        <dbReference type="EMBL" id="RBR20328.1"/>
    </source>
</evidence>
<dbReference type="OrthoDB" id="5125733at2759"/>
<sequence length="551" mass="62281">MYWLIAEENDPAAETVRARPFSQTFSSQEAKQWAMSRLHVCEASHHNCPSESDFMPLRLLRLVQCPDGSLCVALQDIPKGGDHTRVGRYTSLSYCWGGHQELQLNANTEVTLTNGIPVSSLPQTLQDAVFVTHNLGLQFIWVDCLCIRQDDPQDIALEIAQMPQIYKNSFVTISAAKARHSNEGFLHDISSPPVSEPAFRLPFACPDGRLGSVILSSGLFRSPISERAWTLQEYILSRRVLQFTDAGLHWTCREAVGFRQDDACLALDYLLPFRDSYHMFQGLYESNRACRQWMNIVEEYTKRDLTYDLDKLPAISGVAEVWAQALDDSYLAGIWLSHLPGALLWTSAQPHEQLQQPAEYLAPTWSWASLVGQIDWFDGKMTTIDRRVVIVSGSTTPMYPGARFGQVSSGSLVVRGYLQEAVLTGELPSTQSSFSVHPENVTGEVLDLDLATTELDFWDEVLEERTRGCRVYCLQICLFEEDSRSGPSGLILVTQDEMTFRRVGVFEFEPPQEEGMQSPEDYNVLFQRYEDTLYVQRRAFCQANPRTITIV</sequence>
<dbReference type="InterPro" id="IPR010730">
    <property type="entry name" value="HET"/>
</dbReference>
<reference evidence="2 3" key="1">
    <citation type="submission" date="2018-06" db="EMBL/GenBank/DDBJ databases">
        <title>Fusarium incarnatum-equiseti species complex species 28.</title>
        <authorList>
            <person name="Gardiner D.M."/>
        </authorList>
    </citation>
    <scope>NUCLEOTIDE SEQUENCE [LARGE SCALE GENOMIC DNA]</scope>
    <source>
        <strain evidence="2 3">FIESC_28</strain>
    </source>
</reference>
<dbReference type="GeneID" id="41994735"/>
<gene>
    <name evidence="2" type="ORF">FIESC28_05292</name>
</gene>
<proteinExistence type="predicted"/>
<dbReference type="EMBL" id="QKXC01000107">
    <property type="protein sequence ID" value="RBR20328.1"/>
    <property type="molecule type" value="Genomic_DNA"/>
</dbReference>
<keyword evidence="3" id="KW-1185">Reference proteome</keyword>
<dbReference type="AlphaFoldDB" id="A0A366RUP0"/>
<name>A0A366RUP0_9HYPO</name>
<dbReference type="PANTHER" id="PTHR33112">
    <property type="entry name" value="DOMAIN PROTEIN, PUTATIVE-RELATED"/>
    <property type="match status" value="1"/>
</dbReference>
<feature type="domain" description="Heterokaryon incompatibility" evidence="1">
    <location>
        <begin position="89"/>
        <end position="233"/>
    </location>
</feature>
<accession>A0A366RUP0</accession>
<organism evidence="2 3">
    <name type="scientific">Fusarium coffeatum</name>
    <dbReference type="NCBI Taxonomy" id="231269"/>
    <lineage>
        <taxon>Eukaryota</taxon>
        <taxon>Fungi</taxon>
        <taxon>Dikarya</taxon>
        <taxon>Ascomycota</taxon>
        <taxon>Pezizomycotina</taxon>
        <taxon>Sordariomycetes</taxon>
        <taxon>Hypocreomycetidae</taxon>
        <taxon>Hypocreales</taxon>
        <taxon>Nectriaceae</taxon>
        <taxon>Fusarium</taxon>
        <taxon>Fusarium incarnatum-equiseti species complex</taxon>
    </lineage>
</organism>
<protein>
    <recommendedName>
        <fullName evidence="1">Heterokaryon incompatibility domain-containing protein</fullName>
    </recommendedName>
</protein>
<dbReference type="PANTHER" id="PTHR33112:SF16">
    <property type="entry name" value="HETEROKARYON INCOMPATIBILITY DOMAIN-CONTAINING PROTEIN"/>
    <property type="match status" value="1"/>
</dbReference>
<dbReference type="Proteomes" id="UP000253153">
    <property type="component" value="Unassembled WGS sequence"/>
</dbReference>
<comment type="caution">
    <text evidence="2">The sequence shown here is derived from an EMBL/GenBank/DDBJ whole genome shotgun (WGS) entry which is preliminary data.</text>
</comment>